<feature type="compositionally biased region" description="Low complexity" evidence="1">
    <location>
        <begin position="261"/>
        <end position="282"/>
    </location>
</feature>
<evidence type="ECO:0000313" key="3">
    <source>
        <dbReference type="Proteomes" id="UP000054144"/>
    </source>
</evidence>
<accession>A0A0D7A0L4</accession>
<sequence length="478" mass="52155">MPSDCWTRDTAHSVLDDWQYQAEHRQAFSPSTSFLDSTSLFSPCEPSDAAIFWDSITSNASPTIADCNSSVTSVEAADIFGLPLCPDIDIEQRDSLAPSKVAAITSDCNSNLPSVSPTTVITDHTIHSNTAVDGPFFTLSSGSMPCHTNASVVSDAHFRDPFLFPDESIFSDGESVYQSDLCNRSHNISKPSELAGDACSVTQLDFHPACFRSMGPVVSKPQPRNEQLVPERAYLTPPPTPSLPPVAVEPREQRFLALPASPRAGGSLSSSSLPGLPLPRLSQNTVSPVRHESPSAFEPCPVLPHTGRKSSFNTESSSDPSTLARKHRAKPYDRSKGPKTSFSYDADGKSQQSGRKKRKRSLGFTPRDNNDCLLCPCCAYVQKKLSKRNLEMTDYLRHVALHKRDDSRPDLGVWCKGVLLSEAHKWDVPSSSEPRLWLGKMRIGGCFHSFSRKDSLLRHLRGGSCVGAALGALDEPEL</sequence>
<organism evidence="2 3">
    <name type="scientific">Fistulina hepatica ATCC 64428</name>
    <dbReference type="NCBI Taxonomy" id="1128425"/>
    <lineage>
        <taxon>Eukaryota</taxon>
        <taxon>Fungi</taxon>
        <taxon>Dikarya</taxon>
        <taxon>Basidiomycota</taxon>
        <taxon>Agaricomycotina</taxon>
        <taxon>Agaricomycetes</taxon>
        <taxon>Agaricomycetidae</taxon>
        <taxon>Agaricales</taxon>
        <taxon>Fistulinaceae</taxon>
        <taxon>Fistulina</taxon>
    </lineage>
</organism>
<feature type="region of interest" description="Disordered" evidence="1">
    <location>
        <begin position="261"/>
        <end position="362"/>
    </location>
</feature>
<gene>
    <name evidence="2" type="ORF">FISHEDRAFT_77522</name>
</gene>
<feature type="compositionally biased region" description="Polar residues" evidence="1">
    <location>
        <begin position="309"/>
        <end position="321"/>
    </location>
</feature>
<dbReference type="AlphaFoldDB" id="A0A0D7A0L4"/>
<evidence type="ECO:0000256" key="1">
    <source>
        <dbReference type="SAM" id="MobiDB-lite"/>
    </source>
</evidence>
<proteinExistence type="predicted"/>
<dbReference type="Proteomes" id="UP000054144">
    <property type="component" value="Unassembled WGS sequence"/>
</dbReference>
<dbReference type="OrthoDB" id="8922241at2759"/>
<protein>
    <submittedName>
        <fullName evidence="2">Uncharacterized protein</fullName>
    </submittedName>
</protein>
<keyword evidence="3" id="KW-1185">Reference proteome</keyword>
<name>A0A0D7A0L4_9AGAR</name>
<reference evidence="2 3" key="1">
    <citation type="journal article" date="2015" name="Fungal Genet. Biol.">
        <title>Evolution of novel wood decay mechanisms in Agaricales revealed by the genome sequences of Fistulina hepatica and Cylindrobasidium torrendii.</title>
        <authorList>
            <person name="Floudas D."/>
            <person name="Held B.W."/>
            <person name="Riley R."/>
            <person name="Nagy L.G."/>
            <person name="Koehler G."/>
            <person name="Ransdell A.S."/>
            <person name="Younus H."/>
            <person name="Chow J."/>
            <person name="Chiniquy J."/>
            <person name="Lipzen A."/>
            <person name="Tritt A."/>
            <person name="Sun H."/>
            <person name="Haridas S."/>
            <person name="LaButti K."/>
            <person name="Ohm R.A."/>
            <person name="Kues U."/>
            <person name="Blanchette R.A."/>
            <person name="Grigoriev I.V."/>
            <person name="Minto R.E."/>
            <person name="Hibbett D.S."/>
        </authorList>
    </citation>
    <scope>NUCLEOTIDE SEQUENCE [LARGE SCALE GENOMIC DNA]</scope>
    <source>
        <strain evidence="2 3">ATCC 64428</strain>
    </source>
</reference>
<dbReference type="EMBL" id="KN882092">
    <property type="protein sequence ID" value="KIY44318.1"/>
    <property type="molecule type" value="Genomic_DNA"/>
</dbReference>
<evidence type="ECO:0000313" key="2">
    <source>
        <dbReference type="EMBL" id="KIY44318.1"/>
    </source>
</evidence>